<keyword evidence="5" id="KW-1185">Reference proteome</keyword>
<evidence type="ECO:0000313" key="4">
    <source>
        <dbReference type="EMBL" id="TDD55693.1"/>
    </source>
</evidence>
<reference evidence="4 5" key="1">
    <citation type="submission" date="2019-03" db="EMBL/GenBank/DDBJ databases">
        <title>Draft genome sequences of novel Actinobacteria.</title>
        <authorList>
            <person name="Sahin N."/>
            <person name="Ay H."/>
            <person name="Saygin H."/>
        </authorList>
    </citation>
    <scope>NUCLEOTIDE SEQUENCE [LARGE SCALE GENOMIC DNA]</scope>
    <source>
        <strain evidence="4 5">7K502</strain>
    </source>
</reference>
<evidence type="ECO:0000259" key="3">
    <source>
        <dbReference type="PROSITE" id="PS50994"/>
    </source>
</evidence>
<evidence type="ECO:0000313" key="5">
    <source>
        <dbReference type="Proteomes" id="UP000294947"/>
    </source>
</evidence>
<dbReference type="Pfam" id="PF00665">
    <property type="entry name" value="rve"/>
    <property type="match status" value="1"/>
</dbReference>
<dbReference type="Pfam" id="PF01527">
    <property type="entry name" value="HTH_Tnp_1"/>
    <property type="match status" value="1"/>
</dbReference>
<dbReference type="InterPro" id="IPR001584">
    <property type="entry name" value="Integrase_cat-core"/>
</dbReference>
<sequence>MVMKHYPPEFKAEAVALYRSRPGTTIAAVAADLGVNAETLRSWIRIDDRRGAGPRTETTETSAAAPASGTLESENAALRKRVRELEEEREILRKAAKYFGRGDALVNRFQFVADHQRRYGVKRLCQVIGVARSSFYHWKATAADRATRSAADDRLAARIRVVHQESGGTYGVPRITAELREAGHLVNHKRVARVMHGIGLSGLRLRRRHRTTIGDPAAAKAPDLIQRDFTAEAPNTHYVGDITYLPIADGTFCYLATVMDLCSRRLVGWAIADHMRTELVIDALRAAERTRGSLAGAIFHADHGAQYTSRAFADACREAGVTQSMGAVGSSADNAAAESLNAAFKRETLQGARWWDSERDARLAAFGWLHRYNTRRRHSYLGQRSPIAYEDSLIPSSATLPEAA</sequence>
<dbReference type="InterPro" id="IPR048020">
    <property type="entry name" value="Transpos_IS3"/>
</dbReference>
<dbReference type="Pfam" id="PF13276">
    <property type="entry name" value="HTH_21"/>
    <property type="match status" value="1"/>
</dbReference>
<proteinExistence type="predicted"/>
<dbReference type="Gene3D" id="1.10.10.60">
    <property type="entry name" value="Homeodomain-like"/>
    <property type="match status" value="1"/>
</dbReference>
<gene>
    <name evidence="4" type="ORF">E1288_03960</name>
</gene>
<dbReference type="Gene3D" id="3.30.420.10">
    <property type="entry name" value="Ribonuclease H-like superfamily/Ribonuclease H"/>
    <property type="match status" value="1"/>
</dbReference>
<feature type="domain" description="Integrase catalytic" evidence="3">
    <location>
        <begin position="230"/>
        <end position="394"/>
    </location>
</feature>
<dbReference type="Proteomes" id="UP000294947">
    <property type="component" value="Unassembled WGS sequence"/>
</dbReference>
<comment type="caution">
    <text evidence="4">The sequence shown here is derived from an EMBL/GenBank/DDBJ whole genome shotgun (WGS) entry which is preliminary data.</text>
</comment>
<dbReference type="SUPFAM" id="SSF46689">
    <property type="entry name" value="Homeodomain-like"/>
    <property type="match status" value="1"/>
</dbReference>
<dbReference type="InterPro" id="IPR012337">
    <property type="entry name" value="RNaseH-like_sf"/>
</dbReference>
<dbReference type="InterPro" id="IPR050900">
    <property type="entry name" value="Transposase_IS3/IS150/IS904"/>
</dbReference>
<evidence type="ECO:0000256" key="2">
    <source>
        <dbReference type="SAM" id="MobiDB-lite"/>
    </source>
</evidence>
<dbReference type="SUPFAM" id="SSF53098">
    <property type="entry name" value="Ribonuclease H-like"/>
    <property type="match status" value="1"/>
</dbReference>
<name>A0A4R4ZBK3_9PSEU</name>
<dbReference type="InterPro" id="IPR025948">
    <property type="entry name" value="HTH-like_dom"/>
</dbReference>
<dbReference type="GO" id="GO:0003677">
    <property type="term" value="F:DNA binding"/>
    <property type="evidence" value="ECO:0007669"/>
    <property type="project" value="InterPro"/>
</dbReference>
<dbReference type="PROSITE" id="PS50994">
    <property type="entry name" value="INTEGRASE"/>
    <property type="match status" value="1"/>
</dbReference>
<dbReference type="GO" id="GO:0015074">
    <property type="term" value="P:DNA integration"/>
    <property type="evidence" value="ECO:0007669"/>
    <property type="project" value="InterPro"/>
</dbReference>
<dbReference type="EMBL" id="SMKW01000003">
    <property type="protein sequence ID" value="TDD55693.1"/>
    <property type="molecule type" value="Genomic_DNA"/>
</dbReference>
<dbReference type="NCBIfam" id="NF033516">
    <property type="entry name" value="transpos_IS3"/>
    <property type="match status" value="1"/>
</dbReference>
<dbReference type="InterPro" id="IPR036397">
    <property type="entry name" value="RNaseH_sf"/>
</dbReference>
<dbReference type="InterPro" id="IPR009057">
    <property type="entry name" value="Homeodomain-like_sf"/>
</dbReference>
<feature type="region of interest" description="Disordered" evidence="2">
    <location>
        <begin position="50"/>
        <end position="73"/>
    </location>
</feature>
<protein>
    <submittedName>
        <fullName evidence="4">IS3 family transposase</fullName>
    </submittedName>
</protein>
<dbReference type="AlphaFoldDB" id="A0A4R4ZBK3"/>
<dbReference type="PANTHER" id="PTHR46889">
    <property type="entry name" value="TRANSPOSASE INSF FOR INSERTION SEQUENCE IS3B-RELATED"/>
    <property type="match status" value="1"/>
</dbReference>
<dbReference type="GO" id="GO:0004803">
    <property type="term" value="F:transposase activity"/>
    <property type="evidence" value="ECO:0007669"/>
    <property type="project" value="InterPro"/>
</dbReference>
<comment type="function">
    <text evidence="1">Involved in the transposition of the insertion sequence.</text>
</comment>
<dbReference type="OrthoDB" id="3254719at2"/>
<organism evidence="4 5">
    <name type="scientific">Saccharopolyspora elongata</name>
    <dbReference type="NCBI Taxonomy" id="2530387"/>
    <lineage>
        <taxon>Bacteria</taxon>
        <taxon>Bacillati</taxon>
        <taxon>Actinomycetota</taxon>
        <taxon>Actinomycetes</taxon>
        <taxon>Pseudonocardiales</taxon>
        <taxon>Pseudonocardiaceae</taxon>
        <taxon>Saccharopolyspora</taxon>
    </lineage>
</organism>
<evidence type="ECO:0000256" key="1">
    <source>
        <dbReference type="ARBA" id="ARBA00002286"/>
    </source>
</evidence>
<dbReference type="PANTHER" id="PTHR46889:SF4">
    <property type="entry name" value="TRANSPOSASE INSO FOR INSERTION SEQUENCE ELEMENT IS911B-RELATED"/>
    <property type="match status" value="1"/>
</dbReference>
<accession>A0A4R4ZBK3</accession>
<dbReference type="GO" id="GO:0006313">
    <property type="term" value="P:DNA transposition"/>
    <property type="evidence" value="ECO:0007669"/>
    <property type="project" value="InterPro"/>
</dbReference>
<feature type="compositionally biased region" description="Low complexity" evidence="2">
    <location>
        <begin position="59"/>
        <end position="68"/>
    </location>
</feature>
<dbReference type="InterPro" id="IPR002514">
    <property type="entry name" value="Transposase_8"/>
</dbReference>